<keyword evidence="2" id="KW-1185">Reference proteome</keyword>
<evidence type="ECO:0000313" key="1">
    <source>
        <dbReference type="EMBL" id="GID58899.1"/>
    </source>
</evidence>
<dbReference type="Gene3D" id="2.130.10.10">
    <property type="entry name" value="YVTN repeat-like/Quinoprotein amine dehydrogenase"/>
    <property type="match status" value="3"/>
</dbReference>
<dbReference type="InterPro" id="IPR011047">
    <property type="entry name" value="Quinoprotein_ADH-like_sf"/>
</dbReference>
<accession>A0ABQ3XK80</accession>
<dbReference type="RefSeq" id="WP_203804301.1">
    <property type="nucleotide sequence ID" value="NZ_BAAAQE010000093.1"/>
</dbReference>
<name>A0ABQ3XK80_9ACTN</name>
<dbReference type="SUPFAM" id="SSF50998">
    <property type="entry name" value="Quinoprotein alcohol dehydrogenase-like"/>
    <property type="match status" value="1"/>
</dbReference>
<organism evidence="1 2">
    <name type="scientific">Actinoplanes couchii</name>
    <dbReference type="NCBI Taxonomy" id="403638"/>
    <lineage>
        <taxon>Bacteria</taxon>
        <taxon>Bacillati</taxon>
        <taxon>Actinomycetota</taxon>
        <taxon>Actinomycetes</taxon>
        <taxon>Micromonosporales</taxon>
        <taxon>Micromonosporaceae</taxon>
        <taxon>Actinoplanes</taxon>
    </lineage>
</organism>
<evidence type="ECO:0008006" key="3">
    <source>
        <dbReference type="Google" id="ProtNLM"/>
    </source>
</evidence>
<sequence>MTDGWIRYYDQRREFVPGAHLGDFEPETVMVADGTVVLFGGRSDDRLPLRALDLETGVPLPDRAGLHGRRPPRAIALGRCGDRTLLATASATGVVRVRDAATGAPVGAEIHHERTGVSVAVAAVDGDDVVAVAGSAWIKAWRVADGTQLASRGYKSARFVAFQGRLLAARAHDGARELRDVLTGKAVATFSVPDGTVWTIAEIGGRLLAVAVPGTRIDGAAPWAWDVFAGEEVTLPPLTGPAADVGSVRAITVDADLTTLVTWYTEEYETRAALRLPGAQAVETVDDPVLGGGLVAVADHGNTLIVRDTATGEPIGSPFYGGAVGPPAGLTRLDGRTVAVLPGEQLMIWDVAGGRPVARLDCGLDLHRVVPDDRGRAALLYPTDGEEPRLRVLDLATGETAVDVALAPQYAGLVAAPVWVEHDGRPMLAVLEDHAITLYDAATGARHTGVFGDHSAEMFSPGVLAGGLVGDRRVLAAGCDFGGEVRIWDAGTGERLLRVDCGGLGVGAVTFGDHDGRPIMATATSTYPRIQVWDAVTGAKIGRGIDMSRRVTPMKTTAMTLTRWRGRTALLAAARDWPPFLWVIT</sequence>
<dbReference type="InterPro" id="IPR015943">
    <property type="entry name" value="WD40/YVTN_repeat-like_dom_sf"/>
</dbReference>
<comment type="caution">
    <text evidence="1">The sequence shown here is derived from an EMBL/GenBank/DDBJ whole genome shotgun (WGS) entry which is preliminary data.</text>
</comment>
<evidence type="ECO:0000313" key="2">
    <source>
        <dbReference type="Proteomes" id="UP000612282"/>
    </source>
</evidence>
<gene>
    <name evidence="1" type="ORF">Aco03nite_073030</name>
</gene>
<proteinExistence type="predicted"/>
<reference evidence="1 2" key="1">
    <citation type="submission" date="2021-01" db="EMBL/GenBank/DDBJ databases">
        <title>Whole genome shotgun sequence of Actinoplanes couchii NBRC 106145.</title>
        <authorList>
            <person name="Komaki H."/>
            <person name="Tamura T."/>
        </authorList>
    </citation>
    <scope>NUCLEOTIDE SEQUENCE [LARGE SCALE GENOMIC DNA]</scope>
    <source>
        <strain evidence="1 2">NBRC 106145</strain>
    </source>
</reference>
<dbReference type="EMBL" id="BOMG01000092">
    <property type="protein sequence ID" value="GID58899.1"/>
    <property type="molecule type" value="Genomic_DNA"/>
</dbReference>
<dbReference type="Proteomes" id="UP000612282">
    <property type="component" value="Unassembled WGS sequence"/>
</dbReference>
<dbReference type="SUPFAM" id="SSF63829">
    <property type="entry name" value="Calcium-dependent phosphotriesterase"/>
    <property type="match status" value="1"/>
</dbReference>
<protein>
    <recommendedName>
        <fullName evidence="3">WD-40 repeat protein</fullName>
    </recommendedName>
</protein>